<comment type="caution">
    <text evidence="2">The sequence shown here is derived from an EMBL/GenBank/DDBJ whole genome shotgun (WGS) entry which is preliminary data.</text>
</comment>
<evidence type="ECO:0000313" key="2">
    <source>
        <dbReference type="EMBL" id="DAD28617.1"/>
    </source>
</evidence>
<dbReference type="AlphaFoldDB" id="A0A822Y862"/>
<evidence type="ECO:0000256" key="1">
    <source>
        <dbReference type="SAM" id="MobiDB-lite"/>
    </source>
</evidence>
<name>A0A822Y862_NELNU</name>
<gene>
    <name evidence="2" type="ORF">HUJ06_030085</name>
</gene>
<reference evidence="2 3" key="1">
    <citation type="journal article" date="2020" name="Mol. Biol. Evol.">
        <title>Distinct Expression and Methylation Patterns for Genes with Different Fates following a Single Whole-Genome Duplication in Flowering Plants.</title>
        <authorList>
            <person name="Shi T."/>
            <person name="Rahmani R.S."/>
            <person name="Gugger P.F."/>
            <person name="Wang M."/>
            <person name="Li H."/>
            <person name="Zhang Y."/>
            <person name="Li Z."/>
            <person name="Wang Q."/>
            <person name="Van de Peer Y."/>
            <person name="Marchal K."/>
            <person name="Chen J."/>
        </authorList>
    </citation>
    <scope>NUCLEOTIDE SEQUENCE [LARGE SCALE GENOMIC DNA]</scope>
    <source>
        <tissue evidence="2">Leaf</tissue>
    </source>
</reference>
<protein>
    <submittedName>
        <fullName evidence="2">Uncharacterized protein</fullName>
    </submittedName>
</protein>
<keyword evidence="3" id="KW-1185">Reference proteome</keyword>
<feature type="compositionally biased region" description="Basic residues" evidence="1">
    <location>
        <begin position="1"/>
        <end position="14"/>
    </location>
</feature>
<dbReference type="Proteomes" id="UP000607653">
    <property type="component" value="Unassembled WGS sequence"/>
</dbReference>
<feature type="region of interest" description="Disordered" evidence="1">
    <location>
        <begin position="1"/>
        <end position="28"/>
    </location>
</feature>
<organism evidence="2 3">
    <name type="scientific">Nelumbo nucifera</name>
    <name type="common">Sacred lotus</name>
    <dbReference type="NCBI Taxonomy" id="4432"/>
    <lineage>
        <taxon>Eukaryota</taxon>
        <taxon>Viridiplantae</taxon>
        <taxon>Streptophyta</taxon>
        <taxon>Embryophyta</taxon>
        <taxon>Tracheophyta</taxon>
        <taxon>Spermatophyta</taxon>
        <taxon>Magnoliopsida</taxon>
        <taxon>Proteales</taxon>
        <taxon>Nelumbonaceae</taxon>
        <taxon>Nelumbo</taxon>
    </lineage>
</organism>
<evidence type="ECO:0000313" key="3">
    <source>
        <dbReference type="Proteomes" id="UP000607653"/>
    </source>
</evidence>
<sequence>MHDKVGKKKRKKSRLATPHISLDRLRPT</sequence>
<accession>A0A822Y862</accession>
<dbReference type="EMBL" id="DUZY01000002">
    <property type="protein sequence ID" value="DAD28617.1"/>
    <property type="molecule type" value="Genomic_DNA"/>
</dbReference>
<proteinExistence type="predicted"/>